<name>A0A1Y0B0J6_9LAMI</name>
<dbReference type="AlphaFoldDB" id="A0A1Y0B0J6"/>
<accession>A0A1Y0B0J6</accession>
<dbReference type="EMBL" id="KY774314">
    <property type="protein sequence ID" value="ART30923.1"/>
    <property type="molecule type" value="Genomic_DNA"/>
</dbReference>
<gene>
    <name evidence="1" type="ORF">AEK19_MT0673</name>
</gene>
<proteinExistence type="predicted"/>
<reference evidence="1" key="1">
    <citation type="submission" date="2017-03" db="EMBL/GenBank/DDBJ databases">
        <title>The mitochondrial genome of the carnivorous plant Utricularia reniformis (Lentibulariaceae): structure, comparative analysis and evolutionary landmarks.</title>
        <authorList>
            <person name="Silva S.R."/>
            <person name="Alvarenga D.O."/>
            <person name="Michael T.P."/>
            <person name="Miranda V.F.O."/>
            <person name="Varani A.M."/>
        </authorList>
    </citation>
    <scope>NUCLEOTIDE SEQUENCE</scope>
</reference>
<organism evidence="1">
    <name type="scientific">Utricularia reniformis</name>
    <dbReference type="NCBI Taxonomy" id="192314"/>
    <lineage>
        <taxon>Eukaryota</taxon>
        <taxon>Viridiplantae</taxon>
        <taxon>Streptophyta</taxon>
        <taxon>Embryophyta</taxon>
        <taxon>Tracheophyta</taxon>
        <taxon>Spermatophyta</taxon>
        <taxon>Magnoliopsida</taxon>
        <taxon>eudicotyledons</taxon>
        <taxon>Gunneridae</taxon>
        <taxon>Pentapetalae</taxon>
        <taxon>asterids</taxon>
        <taxon>lamiids</taxon>
        <taxon>Lamiales</taxon>
        <taxon>Lentibulariaceae</taxon>
        <taxon>Utricularia</taxon>
    </lineage>
</organism>
<sequence>MVGLLITKRKRVKADSSHKLHLGSRVQDLIFYRKGKGLF</sequence>
<evidence type="ECO:0000313" key="1">
    <source>
        <dbReference type="EMBL" id="ART30923.1"/>
    </source>
</evidence>
<geneLocation type="mitochondrion" evidence="1"/>
<keyword evidence="1" id="KW-0496">Mitochondrion</keyword>
<protein>
    <submittedName>
        <fullName evidence="1">Uncharacterized protein</fullName>
    </submittedName>
</protein>